<feature type="region of interest" description="Disordered" evidence="1">
    <location>
        <begin position="595"/>
        <end position="640"/>
    </location>
</feature>
<reference evidence="3 4" key="1">
    <citation type="journal article" date="2019" name="Nat. Ecol. Evol.">
        <title>Megaphylogeny resolves global patterns of mushroom evolution.</title>
        <authorList>
            <person name="Varga T."/>
            <person name="Krizsan K."/>
            <person name="Foldi C."/>
            <person name="Dima B."/>
            <person name="Sanchez-Garcia M."/>
            <person name="Sanchez-Ramirez S."/>
            <person name="Szollosi G.J."/>
            <person name="Szarkandi J.G."/>
            <person name="Papp V."/>
            <person name="Albert L."/>
            <person name="Andreopoulos W."/>
            <person name="Angelini C."/>
            <person name="Antonin V."/>
            <person name="Barry K.W."/>
            <person name="Bougher N.L."/>
            <person name="Buchanan P."/>
            <person name="Buyck B."/>
            <person name="Bense V."/>
            <person name="Catcheside P."/>
            <person name="Chovatia M."/>
            <person name="Cooper J."/>
            <person name="Damon W."/>
            <person name="Desjardin D."/>
            <person name="Finy P."/>
            <person name="Geml J."/>
            <person name="Haridas S."/>
            <person name="Hughes K."/>
            <person name="Justo A."/>
            <person name="Karasinski D."/>
            <person name="Kautmanova I."/>
            <person name="Kiss B."/>
            <person name="Kocsube S."/>
            <person name="Kotiranta H."/>
            <person name="LaButti K.M."/>
            <person name="Lechner B.E."/>
            <person name="Liimatainen K."/>
            <person name="Lipzen A."/>
            <person name="Lukacs Z."/>
            <person name="Mihaltcheva S."/>
            <person name="Morgado L.N."/>
            <person name="Niskanen T."/>
            <person name="Noordeloos M.E."/>
            <person name="Ohm R.A."/>
            <person name="Ortiz-Santana B."/>
            <person name="Ovrebo C."/>
            <person name="Racz N."/>
            <person name="Riley R."/>
            <person name="Savchenko A."/>
            <person name="Shiryaev A."/>
            <person name="Soop K."/>
            <person name="Spirin V."/>
            <person name="Szebenyi C."/>
            <person name="Tomsovsky M."/>
            <person name="Tulloss R.E."/>
            <person name="Uehling J."/>
            <person name="Grigoriev I.V."/>
            <person name="Vagvolgyi C."/>
            <person name="Papp T."/>
            <person name="Martin F.M."/>
            <person name="Miettinen O."/>
            <person name="Hibbett D.S."/>
            <person name="Nagy L.G."/>
        </authorList>
    </citation>
    <scope>NUCLEOTIDE SEQUENCE [LARGE SCALE GENOMIC DNA]</scope>
    <source>
        <strain evidence="3 4">CBS 121175</strain>
    </source>
</reference>
<feature type="compositionally biased region" description="Low complexity" evidence="1">
    <location>
        <begin position="63"/>
        <end position="73"/>
    </location>
</feature>
<dbReference type="OrthoDB" id="2983908at2759"/>
<keyword evidence="2" id="KW-0812">Transmembrane</keyword>
<accession>A0A5C3LB66</accession>
<feature type="compositionally biased region" description="Polar residues" evidence="1">
    <location>
        <begin position="162"/>
        <end position="177"/>
    </location>
</feature>
<feature type="compositionally biased region" description="Polar residues" evidence="1">
    <location>
        <begin position="357"/>
        <end position="370"/>
    </location>
</feature>
<proteinExistence type="predicted"/>
<gene>
    <name evidence="3" type="ORF">FA15DRAFT_752132</name>
</gene>
<name>A0A5C3LB66_COPMA</name>
<evidence type="ECO:0000313" key="3">
    <source>
        <dbReference type="EMBL" id="TFK30008.1"/>
    </source>
</evidence>
<feature type="region of interest" description="Disordered" evidence="1">
    <location>
        <begin position="162"/>
        <end position="185"/>
    </location>
</feature>
<feature type="compositionally biased region" description="Polar residues" evidence="1">
    <location>
        <begin position="425"/>
        <end position="437"/>
    </location>
</feature>
<dbReference type="Proteomes" id="UP000307440">
    <property type="component" value="Unassembled WGS sequence"/>
</dbReference>
<protein>
    <submittedName>
        <fullName evidence="3">Uncharacterized protein</fullName>
    </submittedName>
</protein>
<feature type="region of interest" description="Disordered" evidence="1">
    <location>
        <begin position="1"/>
        <end position="39"/>
    </location>
</feature>
<dbReference type="STRING" id="230819.A0A5C3LB66"/>
<organism evidence="3 4">
    <name type="scientific">Coprinopsis marcescibilis</name>
    <name type="common">Agaric fungus</name>
    <name type="synonym">Psathyrella marcescibilis</name>
    <dbReference type="NCBI Taxonomy" id="230819"/>
    <lineage>
        <taxon>Eukaryota</taxon>
        <taxon>Fungi</taxon>
        <taxon>Dikarya</taxon>
        <taxon>Basidiomycota</taxon>
        <taxon>Agaricomycotina</taxon>
        <taxon>Agaricomycetes</taxon>
        <taxon>Agaricomycetidae</taxon>
        <taxon>Agaricales</taxon>
        <taxon>Agaricineae</taxon>
        <taxon>Psathyrellaceae</taxon>
        <taxon>Coprinopsis</taxon>
    </lineage>
</organism>
<feature type="transmembrane region" description="Helical" evidence="2">
    <location>
        <begin position="194"/>
        <end position="216"/>
    </location>
</feature>
<feature type="region of interest" description="Disordered" evidence="1">
    <location>
        <begin position="57"/>
        <end position="88"/>
    </location>
</feature>
<dbReference type="AlphaFoldDB" id="A0A5C3LB66"/>
<keyword evidence="2" id="KW-1133">Transmembrane helix</keyword>
<feature type="compositionally biased region" description="Basic and acidic residues" evidence="1">
    <location>
        <begin position="396"/>
        <end position="405"/>
    </location>
</feature>
<keyword evidence="4" id="KW-1185">Reference proteome</keyword>
<keyword evidence="2" id="KW-0472">Membrane</keyword>
<evidence type="ECO:0000313" key="4">
    <source>
        <dbReference type="Proteomes" id="UP000307440"/>
    </source>
</evidence>
<sequence>MGDPRLFLQRRNRRSQRQLPSKKSPVPSAETRKPITNGKRLLRLYRGSKLYQDLQELEKNHKSPLSKSKNLSPGLKDNHPSNKAGVHQGVSGISTHKYVGFGYAKINLPLASKSNLGPLPTTGPINLPANLKGNLARPSASAASFIPLPPLLSVTSPRDFTSISGTTHSGAPSSTADTLGEAPDQTDRGIAPPVIVLVALGATCLLLGVGIVLRVCTRPRRKDKVKPSLPIMENGIPENDDFVSQESPVFGGKERLASTAPENDDPMWTWVQYYKPQNAELNTTLDAGRLADNGVTLISDLKRISAELAGYGTSVRNHKNNRHSQIAQQEPPNPEIAKSQRVSFSGLEHTGDLSGRGFTTNGTSSLTSFTGDGHHILQRTPKLRTPRRSKSYSDSGEQRRRDSAYRPDTAYEGADVSSPPGYYQPVSTPTIGLTPSAGTEGRARIQSSYFAAGTYPRLSSMPATYSIATATKANVSQAHLQAVTNLQYKGEQGLKDNGVPDRDLGLIYGDSDSPDLSYAHPSPQPTLYPDDSLSVIGSKRSKRVSQSFVQSKRLSKLHNVGNIPTSQSTKAGGSQSTGFLEMSFDVSRMSLSDISPGQTENISFDRPGYFKQKTEPTSAEKRNYHDKPPRVPSPPPMPSLAQMALVHSNPEAYNNYRSPTYSIYGLYGDRKSSATANMQ</sequence>
<feature type="region of interest" description="Disordered" evidence="1">
    <location>
        <begin position="347"/>
        <end position="439"/>
    </location>
</feature>
<feature type="compositionally biased region" description="Basic residues" evidence="1">
    <location>
        <begin position="381"/>
        <end position="390"/>
    </location>
</feature>
<evidence type="ECO:0000256" key="2">
    <source>
        <dbReference type="SAM" id="Phobius"/>
    </source>
</evidence>
<dbReference type="EMBL" id="ML210147">
    <property type="protein sequence ID" value="TFK30008.1"/>
    <property type="molecule type" value="Genomic_DNA"/>
</dbReference>
<feature type="compositionally biased region" description="Basic and acidic residues" evidence="1">
    <location>
        <begin position="612"/>
        <end position="629"/>
    </location>
</feature>
<evidence type="ECO:0000256" key="1">
    <source>
        <dbReference type="SAM" id="MobiDB-lite"/>
    </source>
</evidence>